<sequence length="162" mass="18461">MKSTLLPVEAKLEEVYWQELTPHVEEEDTASQDSKGYETEHNVKPSHSFHQHSLQVFQPPTVCHDHYITDVVRMEMKKLEERLLGVISKRLDNMEYKIDGLVELAVACSTGGGSKKEAGLDDVMEEPEREIMLEEKAGKELVAVKQDGEDENVTDETEYVEK</sequence>
<evidence type="ECO:0000313" key="3">
    <source>
        <dbReference type="Proteomes" id="UP001604277"/>
    </source>
</evidence>
<dbReference type="AlphaFoldDB" id="A0ABD1R3T1"/>
<evidence type="ECO:0000256" key="1">
    <source>
        <dbReference type="SAM" id="MobiDB-lite"/>
    </source>
</evidence>
<dbReference type="EMBL" id="JBFOLJ010000013">
    <property type="protein sequence ID" value="KAL2483092.1"/>
    <property type="molecule type" value="Genomic_DNA"/>
</dbReference>
<gene>
    <name evidence="2" type="ORF">Fot_44536</name>
</gene>
<accession>A0ABD1R3T1</accession>
<protein>
    <submittedName>
        <fullName evidence="2">Uncharacterized protein</fullName>
    </submittedName>
</protein>
<comment type="caution">
    <text evidence="2">The sequence shown here is derived from an EMBL/GenBank/DDBJ whole genome shotgun (WGS) entry which is preliminary data.</text>
</comment>
<proteinExistence type="predicted"/>
<name>A0ABD1R3T1_9LAMI</name>
<feature type="region of interest" description="Disordered" evidence="1">
    <location>
        <begin position="22"/>
        <end position="44"/>
    </location>
</feature>
<evidence type="ECO:0000313" key="2">
    <source>
        <dbReference type="EMBL" id="KAL2483092.1"/>
    </source>
</evidence>
<dbReference type="Proteomes" id="UP001604277">
    <property type="component" value="Unassembled WGS sequence"/>
</dbReference>
<keyword evidence="3" id="KW-1185">Reference proteome</keyword>
<reference evidence="3" key="1">
    <citation type="submission" date="2024-07" db="EMBL/GenBank/DDBJ databases">
        <title>Two chromosome-level genome assemblies of Korean endemic species Abeliophyllum distichum and Forsythia ovata (Oleaceae).</title>
        <authorList>
            <person name="Jang H."/>
        </authorList>
    </citation>
    <scope>NUCLEOTIDE SEQUENCE [LARGE SCALE GENOMIC DNA]</scope>
</reference>
<organism evidence="2 3">
    <name type="scientific">Forsythia ovata</name>
    <dbReference type="NCBI Taxonomy" id="205694"/>
    <lineage>
        <taxon>Eukaryota</taxon>
        <taxon>Viridiplantae</taxon>
        <taxon>Streptophyta</taxon>
        <taxon>Embryophyta</taxon>
        <taxon>Tracheophyta</taxon>
        <taxon>Spermatophyta</taxon>
        <taxon>Magnoliopsida</taxon>
        <taxon>eudicotyledons</taxon>
        <taxon>Gunneridae</taxon>
        <taxon>Pentapetalae</taxon>
        <taxon>asterids</taxon>
        <taxon>lamiids</taxon>
        <taxon>Lamiales</taxon>
        <taxon>Oleaceae</taxon>
        <taxon>Forsythieae</taxon>
        <taxon>Forsythia</taxon>
    </lineage>
</organism>